<evidence type="ECO:0000259" key="2">
    <source>
        <dbReference type="Pfam" id="PF18726"/>
    </source>
</evidence>
<protein>
    <recommendedName>
        <fullName evidence="2">SAV-6107-like HEPN domain-containing protein</fullName>
    </recommendedName>
</protein>
<dbReference type="InterPro" id="IPR040891">
    <property type="entry name" value="HEPN_SAV_6107"/>
</dbReference>
<dbReference type="STRING" id="396014.BF93_18935"/>
<keyword evidence="4" id="KW-1185">Reference proteome</keyword>
<dbReference type="eggNOG" id="ENOG502ZVNZ">
    <property type="taxonomic scope" value="Bacteria"/>
</dbReference>
<feature type="region of interest" description="Disordered" evidence="1">
    <location>
        <begin position="1"/>
        <end position="25"/>
    </location>
</feature>
<gene>
    <name evidence="3" type="ORF">BF93_18935</name>
</gene>
<accession>Z9JS89</accession>
<dbReference type="Pfam" id="PF18726">
    <property type="entry name" value="HEPN_SAV_6107"/>
    <property type="match status" value="1"/>
</dbReference>
<dbReference type="RefSeq" id="WP_051486833.1">
    <property type="nucleotide sequence ID" value="NZ_BAAAOW010000002.1"/>
</dbReference>
<name>Z9JS89_9MICO</name>
<dbReference type="HOGENOM" id="CLU_1727832_0_0_11"/>
<dbReference type="AlphaFoldDB" id="Z9JS89"/>
<evidence type="ECO:0000313" key="4">
    <source>
        <dbReference type="Proteomes" id="UP000023067"/>
    </source>
</evidence>
<feature type="domain" description="SAV-6107-like HEPN" evidence="2">
    <location>
        <begin position="52"/>
        <end position="119"/>
    </location>
</feature>
<organism evidence="3 4">
    <name type="scientific">Brachybacterium phenoliresistens</name>
    <dbReference type="NCBI Taxonomy" id="396014"/>
    <lineage>
        <taxon>Bacteria</taxon>
        <taxon>Bacillati</taxon>
        <taxon>Actinomycetota</taxon>
        <taxon>Actinomycetes</taxon>
        <taxon>Micrococcales</taxon>
        <taxon>Dermabacteraceae</taxon>
        <taxon>Brachybacterium</taxon>
    </lineage>
</organism>
<feature type="compositionally biased region" description="Low complexity" evidence="1">
    <location>
        <begin position="1"/>
        <end position="15"/>
    </location>
</feature>
<sequence length="164" mass="18247">MTNRATTPRQAAPARHGQGAPTGRPSRALQLLDAELDILDRAESMLREGEALALTDPRAAYELVHRAALRAAGVVVARANRDRRRRLPLNAWTALARIGGEHRAWAEEMAELVAERDRLSRREDATPDPVLLARHRDLTARRVRMVREEVLEASLPEDLSTLGS</sequence>
<evidence type="ECO:0000313" key="3">
    <source>
        <dbReference type="EMBL" id="EWS81245.1"/>
    </source>
</evidence>
<evidence type="ECO:0000256" key="1">
    <source>
        <dbReference type="SAM" id="MobiDB-lite"/>
    </source>
</evidence>
<reference evidence="3 4" key="1">
    <citation type="submission" date="2014-02" db="EMBL/GenBank/DDBJ databases">
        <title>Genome sequence of Brachybacterium phenoliresistens strain W13A50.</title>
        <authorList>
            <person name="Wang X."/>
        </authorList>
    </citation>
    <scope>NUCLEOTIDE SEQUENCE [LARGE SCALE GENOMIC DNA]</scope>
    <source>
        <strain evidence="3 4">W13A50</strain>
    </source>
</reference>
<comment type="caution">
    <text evidence="3">The sequence shown here is derived from an EMBL/GenBank/DDBJ whole genome shotgun (WGS) entry which is preliminary data.</text>
</comment>
<proteinExistence type="predicted"/>
<dbReference type="EMBL" id="JDYK01000009">
    <property type="protein sequence ID" value="EWS81245.1"/>
    <property type="molecule type" value="Genomic_DNA"/>
</dbReference>
<dbReference type="PATRIC" id="fig|396014.3.peg.2123"/>
<dbReference type="Proteomes" id="UP000023067">
    <property type="component" value="Unassembled WGS sequence"/>
</dbReference>